<dbReference type="InterPro" id="IPR012337">
    <property type="entry name" value="RNaseH-like_sf"/>
</dbReference>
<keyword evidence="1" id="KW-0378">Hydrolase</keyword>
<name>A0AAV0DT04_9ASTE</name>
<gene>
    <name evidence="5" type="ORF">CEPIT_LOCUS18340</name>
</gene>
<dbReference type="Pfam" id="PF22936">
    <property type="entry name" value="Pol_BBD"/>
    <property type="match status" value="1"/>
</dbReference>
<evidence type="ECO:0000256" key="1">
    <source>
        <dbReference type="ARBA" id="ARBA00022670"/>
    </source>
</evidence>
<evidence type="ECO:0000259" key="4">
    <source>
        <dbReference type="Pfam" id="PF22936"/>
    </source>
</evidence>
<dbReference type="GO" id="GO:0003676">
    <property type="term" value="F:nucleic acid binding"/>
    <property type="evidence" value="ECO:0007669"/>
    <property type="project" value="InterPro"/>
</dbReference>
<evidence type="ECO:0008006" key="7">
    <source>
        <dbReference type="Google" id="ProtNLM"/>
    </source>
</evidence>
<keyword evidence="1" id="KW-0645">Protease</keyword>
<dbReference type="EMBL" id="CAMAPF010000146">
    <property type="protein sequence ID" value="CAH9108426.1"/>
    <property type="molecule type" value="Genomic_DNA"/>
</dbReference>
<evidence type="ECO:0000313" key="6">
    <source>
        <dbReference type="Proteomes" id="UP001152523"/>
    </source>
</evidence>
<evidence type="ECO:0000256" key="2">
    <source>
        <dbReference type="SAM" id="MobiDB-lite"/>
    </source>
</evidence>
<dbReference type="InterPro" id="IPR039537">
    <property type="entry name" value="Retrotran_Ty1/copia-like"/>
</dbReference>
<feature type="compositionally biased region" description="Low complexity" evidence="2">
    <location>
        <begin position="49"/>
        <end position="81"/>
    </location>
</feature>
<dbReference type="PANTHER" id="PTHR42648:SF31">
    <property type="entry name" value="RNA-DIRECTED DNA POLYMERASE"/>
    <property type="match status" value="1"/>
</dbReference>
<feature type="domain" description="Retrovirus-related Pol polyprotein from transposon TNT 1-94-like beta-barrel" evidence="4">
    <location>
        <begin position="120"/>
        <end position="194"/>
    </location>
</feature>
<sequence length="377" mass="41228">MPYALWTEAKTKRMKPASSSSTFAMTDPSIRPKGPPAGQGGTARAHAMSSAPGSSSGPSFGANQAATIPGSGTGSGTAPSGETNVLNELTREQVQALLNLINVAPTSCDRMPGTFTSLPWIIDTGASHHVTGDLSCLIDCVRINACPIGLPDGRTVTAEVEGRVPLNKNLVLDHVLYVPGLNCHLISVSQRIDKSDCIVVFTNLFCAIHDLHSRNLIGAGERRDALYYFWGIPALNSVHASGLSDFELWHRRLGHPSDRVIRLLPHFVTSSSVKKLNKACEVCPQAKQVRDSFTINSFRASRILELVHCDLWGPYKTPSTCDAIYFLTLVDDFSRAVWVYLLRDKKEVFRFFLSFITMVEKQYEVSVKTICSDNGTE</sequence>
<organism evidence="5 6">
    <name type="scientific">Cuscuta epithymum</name>
    <dbReference type="NCBI Taxonomy" id="186058"/>
    <lineage>
        <taxon>Eukaryota</taxon>
        <taxon>Viridiplantae</taxon>
        <taxon>Streptophyta</taxon>
        <taxon>Embryophyta</taxon>
        <taxon>Tracheophyta</taxon>
        <taxon>Spermatophyta</taxon>
        <taxon>Magnoliopsida</taxon>
        <taxon>eudicotyledons</taxon>
        <taxon>Gunneridae</taxon>
        <taxon>Pentapetalae</taxon>
        <taxon>asterids</taxon>
        <taxon>lamiids</taxon>
        <taxon>Solanales</taxon>
        <taxon>Convolvulaceae</taxon>
        <taxon>Cuscuteae</taxon>
        <taxon>Cuscuta</taxon>
        <taxon>Cuscuta subgen. Cuscuta</taxon>
    </lineage>
</organism>
<dbReference type="AlphaFoldDB" id="A0AAV0DT04"/>
<keyword evidence="6" id="KW-1185">Reference proteome</keyword>
<feature type="non-terminal residue" evidence="5">
    <location>
        <position position="377"/>
    </location>
</feature>
<dbReference type="Gene3D" id="3.30.420.10">
    <property type="entry name" value="Ribonuclease H-like superfamily/Ribonuclease H"/>
    <property type="match status" value="1"/>
</dbReference>
<dbReference type="InterPro" id="IPR025724">
    <property type="entry name" value="GAG-pre-integrase_dom"/>
</dbReference>
<dbReference type="Proteomes" id="UP001152523">
    <property type="component" value="Unassembled WGS sequence"/>
</dbReference>
<reference evidence="5" key="1">
    <citation type="submission" date="2022-07" db="EMBL/GenBank/DDBJ databases">
        <authorList>
            <person name="Macas J."/>
            <person name="Novak P."/>
            <person name="Neumann P."/>
        </authorList>
    </citation>
    <scope>NUCLEOTIDE SEQUENCE</scope>
</reference>
<feature type="region of interest" description="Disordered" evidence="2">
    <location>
        <begin position="1"/>
        <end position="83"/>
    </location>
</feature>
<comment type="caution">
    <text evidence="5">The sequence shown here is derived from an EMBL/GenBank/DDBJ whole genome shotgun (WGS) entry which is preliminary data.</text>
</comment>
<dbReference type="GO" id="GO:0008233">
    <property type="term" value="F:peptidase activity"/>
    <property type="evidence" value="ECO:0007669"/>
    <property type="project" value="UniProtKB-KW"/>
</dbReference>
<dbReference type="Pfam" id="PF13976">
    <property type="entry name" value="gag_pre-integrs"/>
    <property type="match status" value="1"/>
</dbReference>
<evidence type="ECO:0000259" key="3">
    <source>
        <dbReference type="Pfam" id="PF13976"/>
    </source>
</evidence>
<protein>
    <recommendedName>
        <fullName evidence="7">Retrovirus-related Pol polyprotein from transposon TNT 1-94</fullName>
    </recommendedName>
</protein>
<feature type="domain" description="GAG-pre-integrase" evidence="3">
    <location>
        <begin position="233"/>
        <end position="288"/>
    </location>
</feature>
<dbReference type="PANTHER" id="PTHR42648">
    <property type="entry name" value="TRANSPOSASE, PUTATIVE-RELATED"/>
    <property type="match status" value="1"/>
</dbReference>
<proteinExistence type="predicted"/>
<dbReference type="InterPro" id="IPR054722">
    <property type="entry name" value="PolX-like_BBD"/>
</dbReference>
<dbReference type="SUPFAM" id="SSF53098">
    <property type="entry name" value="Ribonuclease H-like"/>
    <property type="match status" value="1"/>
</dbReference>
<accession>A0AAV0DT04</accession>
<dbReference type="InterPro" id="IPR036397">
    <property type="entry name" value="RNaseH_sf"/>
</dbReference>
<dbReference type="GO" id="GO:0006508">
    <property type="term" value="P:proteolysis"/>
    <property type="evidence" value="ECO:0007669"/>
    <property type="project" value="UniProtKB-KW"/>
</dbReference>
<evidence type="ECO:0000313" key="5">
    <source>
        <dbReference type="EMBL" id="CAH9108426.1"/>
    </source>
</evidence>